<dbReference type="AlphaFoldDB" id="A0A645BR99"/>
<accession>A0A645BR99</accession>
<dbReference type="EMBL" id="VSSQ01021983">
    <property type="protein sequence ID" value="MPM67960.1"/>
    <property type="molecule type" value="Genomic_DNA"/>
</dbReference>
<comment type="caution">
    <text evidence="1">The sequence shown here is derived from an EMBL/GenBank/DDBJ whole genome shotgun (WGS) entry which is preliminary data.</text>
</comment>
<sequence>MGVQSLGQQYGRACVAAQMRFQRHIAEALGIVMFEQRGVIDHGVDAAKALHHTRHQRAHRVLVKEVRVKSRAVTRQLRAGSHGLHGLLVGIAIVHSHLPARAGQGQGHVTTKATGGTGHQYCAWLGG</sequence>
<gene>
    <name evidence="1" type="ORF">SDC9_114885</name>
</gene>
<proteinExistence type="predicted"/>
<protein>
    <submittedName>
        <fullName evidence="1">Uncharacterized protein</fullName>
    </submittedName>
</protein>
<reference evidence="1" key="1">
    <citation type="submission" date="2019-08" db="EMBL/GenBank/DDBJ databases">
        <authorList>
            <person name="Kucharzyk K."/>
            <person name="Murdoch R.W."/>
            <person name="Higgins S."/>
            <person name="Loffler F."/>
        </authorList>
    </citation>
    <scope>NUCLEOTIDE SEQUENCE</scope>
</reference>
<evidence type="ECO:0000313" key="1">
    <source>
        <dbReference type="EMBL" id="MPM67960.1"/>
    </source>
</evidence>
<name>A0A645BR99_9ZZZZ</name>
<organism evidence="1">
    <name type="scientific">bioreactor metagenome</name>
    <dbReference type="NCBI Taxonomy" id="1076179"/>
    <lineage>
        <taxon>unclassified sequences</taxon>
        <taxon>metagenomes</taxon>
        <taxon>ecological metagenomes</taxon>
    </lineage>
</organism>